<dbReference type="Proteomes" id="UP000322873">
    <property type="component" value="Unassembled WGS sequence"/>
</dbReference>
<organism evidence="1 2">
    <name type="scientific">Monilinia fructicola</name>
    <name type="common">Brown rot fungus</name>
    <name type="synonym">Ciboria fructicola</name>
    <dbReference type="NCBI Taxonomy" id="38448"/>
    <lineage>
        <taxon>Eukaryota</taxon>
        <taxon>Fungi</taxon>
        <taxon>Dikarya</taxon>
        <taxon>Ascomycota</taxon>
        <taxon>Pezizomycotina</taxon>
        <taxon>Leotiomycetes</taxon>
        <taxon>Helotiales</taxon>
        <taxon>Sclerotiniaceae</taxon>
        <taxon>Monilinia</taxon>
    </lineage>
</organism>
<comment type="caution">
    <text evidence="1">The sequence shown here is derived from an EMBL/GenBank/DDBJ whole genome shotgun (WGS) entry which is preliminary data.</text>
</comment>
<proteinExistence type="predicted"/>
<gene>
    <name evidence="1" type="ORF">EYC84_005827</name>
</gene>
<name>A0A5M9JYP2_MONFR</name>
<dbReference type="AlphaFoldDB" id="A0A5M9JYP2"/>
<sequence>MILVDTSSLPSCRIPPNKTLKILKFGSSTRYDSIHYLTANYLHTVIRIWKKTYHDFLPIYIGVHSRYIYNMYIYSVKHLPAPPLNLNFSKTLPIPHISVVDIYIEDIDLS</sequence>
<evidence type="ECO:0000313" key="1">
    <source>
        <dbReference type="EMBL" id="KAA8574341.1"/>
    </source>
</evidence>
<dbReference type="EMBL" id="VICG01000003">
    <property type="protein sequence ID" value="KAA8574341.1"/>
    <property type="molecule type" value="Genomic_DNA"/>
</dbReference>
<protein>
    <submittedName>
        <fullName evidence="1">Uncharacterized protein</fullName>
    </submittedName>
</protein>
<keyword evidence="2" id="KW-1185">Reference proteome</keyword>
<accession>A0A5M9JYP2</accession>
<reference evidence="1 2" key="1">
    <citation type="submission" date="2019-06" db="EMBL/GenBank/DDBJ databases">
        <title>Genome Sequence of the Brown Rot Fungal Pathogen Monilinia fructicola.</title>
        <authorList>
            <person name="De Miccolis Angelini R.M."/>
            <person name="Landi L."/>
            <person name="Abate D."/>
            <person name="Pollastro S."/>
            <person name="Romanazzi G."/>
            <person name="Faretra F."/>
        </authorList>
    </citation>
    <scope>NUCLEOTIDE SEQUENCE [LARGE SCALE GENOMIC DNA]</scope>
    <source>
        <strain evidence="1 2">Mfrc123</strain>
    </source>
</reference>
<evidence type="ECO:0000313" key="2">
    <source>
        <dbReference type="Proteomes" id="UP000322873"/>
    </source>
</evidence>